<dbReference type="PROSITE" id="PS50005">
    <property type="entry name" value="TPR"/>
    <property type="match status" value="1"/>
</dbReference>
<reference evidence="5 6" key="1">
    <citation type="submission" date="2022-02" db="EMBL/GenBank/DDBJ databases">
        <authorList>
            <person name="Cha I.-T."/>
            <person name="Lee K.-E."/>
            <person name="Park S.-J."/>
        </authorList>
    </citation>
    <scope>NUCLEOTIDE SEQUENCE [LARGE SCALE GENOMIC DNA]</scope>
    <source>
        <strain evidence="5 6">K3R-10</strain>
    </source>
</reference>
<dbReference type="SUPFAM" id="SSF48452">
    <property type="entry name" value="TPR-like"/>
    <property type="match status" value="1"/>
</dbReference>
<dbReference type="SMART" id="SM00028">
    <property type="entry name" value="TPR"/>
    <property type="match status" value="4"/>
</dbReference>
<name>A0ABY8N7T0_9FLAO</name>
<dbReference type="EMBL" id="CP092332">
    <property type="protein sequence ID" value="WGK95233.1"/>
    <property type="molecule type" value="Genomic_DNA"/>
</dbReference>
<keyword evidence="1" id="KW-0677">Repeat</keyword>
<feature type="signal peptide" evidence="4">
    <location>
        <begin position="1"/>
        <end position="20"/>
    </location>
</feature>
<dbReference type="RefSeq" id="WP_264534158.1">
    <property type="nucleotide sequence ID" value="NZ_CP092332.1"/>
</dbReference>
<feature type="repeat" description="TPR" evidence="3">
    <location>
        <begin position="70"/>
        <end position="103"/>
    </location>
</feature>
<organism evidence="5 6">
    <name type="scientific">Flavobacterium keumense</name>
    <dbReference type="NCBI Taxonomy" id="1306518"/>
    <lineage>
        <taxon>Bacteria</taxon>
        <taxon>Pseudomonadati</taxon>
        <taxon>Bacteroidota</taxon>
        <taxon>Flavobacteriia</taxon>
        <taxon>Flavobacteriales</taxon>
        <taxon>Flavobacteriaceae</taxon>
        <taxon>Flavobacterium</taxon>
    </lineage>
</organism>
<evidence type="ECO:0000256" key="2">
    <source>
        <dbReference type="ARBA" id="ARBA00022803"/>
    </source>
</evidence>
<keyword evidence="4" id="KW-0732">Signal</keyword>
<proteinExistence type="predicted"/>
<dbReference type="PANTHER" id="PTHR44943:SF8">
    <property type="entry name" value="TPR REPEAT-CONTAINING PROTEIN MJ0263"/>
    <property type="match status" value="1"/>
</dbReference>
<reference evidence="5 6" key="2">
    <citation type="submission" date="2023-06" db="EMBL/GenBank/DDBJ databases">
        <title>Complete Genome Sequence of Flavobacterium keumense K3R-10.</title>
        <authorList>
            <person name="Jeong H."/>
            <person name="Jhang S.Y."/>
            <person name="Kim J.N."/>
        </authorList>
    </citation>
    <scope>NUCLEOTIDE SEQUENCE [LARGE SCALE GENOMIC DNA]</scope>
    <source>
        <strain evidence="5 6">K3R-10</strain>
    </source>
</reference>
<accession>A0ABY8N7T0</accession>
<dbReference type="InterPro" id="IPR011990">
    <property type="entry name" value="TPR-like_helical_dom_sf"/>
</dbReference>
<dbReference type="Gene3D" id="1.25.40.10">
    <property type="entry name" value="Tetratricopeptide repeat domain"/>
    <property type="match status" value="2"/>
</dbReference>
<feature type="chain" id="PRO_5047273903" evidence="4">
    <location>
        <begin position="21"/>
        <end position="400"/>
    </location>
</feature>
<keyword evidence="6" id="KW-1185">Reference proteome</keyword>
<evidence type="ECO:0000256" key="4">
    <source>
        <dbReference type="SAM" id="SignalP"/>
    </source>
</evidence>
<dbReference type="Pfam" id="PF14559">
    <property type="entry name" value="TPR_19"/>
    <property type="match status" value="1"/>
</dbReference>
<evidence type="ECO:0000256" key="3">
    <source>
        <dbReference type="PROSITE-ProRule" id="PRU00339"/>
    </source>
</evidence>
<protein>
    <submittedName>
        <fullName evidence="5">Tetratricopeptide repeat protein</fullName>
    </submittedName>
</protein>
<evidence type="ECO:0000256" key="1">
    <source>
        <dbReference type="ARBA" id="ARBA00022737"/>
    </source>
</evidence>
<dbReference type="InterPro" id="IPR051685">
    <property type="entry name" value="Ycf3/AcsC/BcsC/TPR_MFPF"/>
</dbReference>
<keyword evidence="2 3" id="KW-0802">TPR repeat</keyword>
<gene>
    <name evidence="5" type="ORF">MG292_03090</name>
</gene>
<evidence type="ECO:0000313" key="6">
    <source>
        <dbReference type="Proteomes" id="UP001232117"/>
    </source>
</evidence>
<dbReference type="PANTHER" id="PTHR44943">
    <property type="entry name" value="CELLULOSE SYNTHASE OPERON PROTEIN C"/>
    <property type="match status" value="1"/>
</dbReference>
<dbReference type="PROSITE" id="PS50293">
    <property type="entry name" value="TPR_REGION"/>
    <property type="match status" value="1"/>
</dbReference>
<evidence type="ECO:0000313" key="5">
    <source>
        <dbReference type="EMBL" id="WGK95233.1"/>
    </source>
</evidence>
<dbReference type="Pfam" id="PF13181">
    <property type="entry name" value="TPR_8"/>
    <property type="match status" value="1"/>
</dbReference>
<sequence length="400" mass="46348">MNTKTIVFFFLSLFVLPFSGWTQTEPEDIAMVSDEFQDSFYESLLQKGIENYDKAIVALEKCLVSQPNNATIHFELGKNYLALKQYENAYQSFQKATQIEPKNRWFWVGIYDLSFQTKNYDRAMAAVQQLILFDERNKDDLIPLYMMTNQSEKALALIKEMDAKYGKSQERTQFKNQILLATKNETSDWKEVGDFKKYLDANDGNQAVQLMNNILVNTQIPNTVKHRVVNEFLIFAFKNPQFESNLEKAISFFDSDKEVNVAQAIGKFYQNKNQTEKAIRFYELALQKEVGAVETNLLLLQAYTTTQQFEKLAQKSAAGIELYPAQAYFYYYFGLANNQLRQFKKAKDTLETGLDFVIDDLDLEINFNLQLAEAYNGLGDFNKKDSFFAQANQLIQKKKK</sequence>
<dbReference type="InterPro" id="IPR019734">
    <property type="entry name" value="TPR_rpt"/>
</dbReference>
<dbReference type="Proteomes" id="UP001232117">
    <property type="component" value="Chromosome"/>
</dbReference>